<organism evidence="11">
    <name type="scientific">Saccoglossus kowalevskii</name>
    <name type="common">Acorn worm</name>
    <dbReference type="NCBI Taxonomy" id="10224"/>
    <lineage>
        <taxon>Eukaryota</taxon>
        <taxon>Metazoa</taxon>
        <taxon>Hemichordata</taxon>
        <taxon>Enteropneusta</taxon>
        <taxon>Harrimaniidae</taxon>
        <taxon>Saccoglossus</taxon>
    </lineage>
</organism>
<dbReference type="GeneID" id="100366472"/>
<reference evidence="13" key="2">
    <citation type="submission" date="2025-05" db="UniProtKB">
        <authorList>
            <consortium name="RefSeq"/>
        </authorList>
    </citation>
    <scope>IDENTIFICATION</scope>
    <source>
        <tissue evidence="13">Testes</tissue>
    </source>
</reference>
<sequence>MAYSVNDPVQILAHVHSYAITQALVGACHLRLFDHMENAGIASKQLAENLYADPEAMEELLNALVSLGYVEKINAGNRTVQYRNTPISSTYLVTTSAQSLYPYIMIQGQVAYPVQANFRHAVQEGKAQVERTFGHARYFTNILANDQKKAMGFFASMHALSRVFHCPVALESFDLSAYREVCELGGGTGMVALALAQTYSTMNITVFDLPPAIEAADKFIPLSSKPENLRFQKGDLMRDSLPYCDLYVLSHIIHTYSEDQASYILKQVYASLSPGGAVLILENLYNDDKRGPQFTHMFSLSMLAFSGTRQRSFPELKYLLERQGFKNIEAKRTGSLSDAVLALKPALH</sequence>
<keyword evidence="2 11" id="KW-0808">Transferase</keyword>
<gene>
    <name evidence="13" type="primary">LOC100366472</name>
</gene>
<dbReference type="KEGG" id="sko:100366472"/>
<dbReference type="PANTHER" id="PTHR43712:SF2">
    <property type="entry name" value="O-METHYLTRANSFERASE CICE"/>
    <property type="match status" value="1"/>
</dbReference>
<accession>A0A0U2UYZ5</accession>
<evidence type="ECO:0000259" key="10">
    <source>
        <dbReference type="Pfam" id="PF08100"/>
    </source>
</evidence>
<evidence type="ECO:0000256" key="1">
    <source>
        <dbReference type="ARBA" id="ARBA00022603"/>
    </source>
</evidence>
<dbReference type="AlphaFoldDB" id="A0A0U2UYZ5"/>
<dbReference type="PROSITE" id="PS51683">
    <property type="entry name" value="SAM_OMT_II"/>
    <property type="match status" value="1"/>
</dbReference>
<evidence type="ECO:0000256" key="2">
    <source>
        <dbReference type="ARBA" id="ARBA00022679"/>
    </source>
</evidence>
<dbReference type="InterPro" id="IPR012967">
    <property type="entry name" value="COMT_dimerisation"/>
</dbReference>
<keyword evidence="1 11" id="KW-0489">Methyltransferase</keyword>
<dbReference type="CDD" id="cd02440">
    <property type="entry name" value="AdoMet_MTases"/>
    <property type="match status" value="1"/>
</dbReference>
<comment type="function">
    <text evidence="4">Catalyzes the transfer of a methyl group onto N-acetylserotonin, producing melatonin (N-acetyl-5-methoxytryptamine).</text>
</comment>
<evidence type="ECO:0000259" key="9">
    <source>
        <dbReference type="Pfam" id="PF00891"/>
    </source>
</evidence>
<evidence type="ECO:0000256" key="6">
    <source>
        <dbReference type="ARBA" id="ARBA00040730"/>
    </source>
</evidence>
<dbReference type="InterPro" id="IPR016461">
    <property type="entry name" value="COMT-like"/>
</dbReference>
<dbReference type="GO" id="GO:0032259">
    <property type="term" value="P:methylation"/>
    <property type="evidence" value="ECO:0007669"/>
    <property type="project" value="UniProtKB-KW"/>
</dbReference>
<dbReference type="PANTHER" id="PTHR43712">
    <property type="entry name" value="PUTATIVE (AFU_ORTHOLOGUE AFUA_4G14580)-RELATED"/>
    <property type="match status" value="1"/>
</dbReference>
<evidence type="ECO:0000256" key="8">
    <source>
        <dbReference type="PIRSR" id="PIRSR005739-1"/>
    </source>
</evidence>
<keyword evidence="12" id="KW-1185">Reference proteome</keyword>
<name>A0A0U2UYZ5_SACKO</name>
<dbReference type="EC" id="2.1.1.4" evidence="5"/>
<evidence type="ECO:0000256" key="7">
    <source>
        <dbReference type="ARBA" id="ARBA00043054"/>
    </source>
</evidence>
<dbReference type="Pfam" id="PF08100">
    <property type="entry name" value="Dimerisation"/>
    <property type="match status" value="1"/>
</dbReference>
<dbReference type="PIRSF" id="PIRSF005739">
    <property type="entry name" value="O-mtase"/>
    <property type="match status" value="1"/>
</dbReference>
<dbReference type="InterPro" id="IPR036388">
    <property type="entry name" value="WH-like_DNA-bd_sf"/>
</dbReference>
<dbReference type="Pfam" id="PF00891">
    <property type="entry name" value="Methyltransf_2"/>
    <property type="match status" value="1"/>
</dbReference>
<dbReference type="FunFam" id="1.10.10.10:FF:000358">
    <property type="entry name" value="Acetylserotonin O-methyltransferase"/>
    <property type="match status" value="1"/>
</dbReference>
<dbReference type="Gene3D" id="1.10.10.10">
    <property type="entry name" value="Winged helix-like DNA-binding domain superfamily/Winged helix DNA-binding domain"/>
    <property type="match status" value="1"/>
</dbReference>
<dbReference type="RefSeq" id="XP_006821031.1">
    <property type="nucleotide sequence ID" value="XM_006820968.1"/>
</dbReference>
<dbReference type="OrthoDB" id="1606438at2759"/>
<dbReference type="GO" id="GO:0046983">
    <property type="term" value="F:protein dimerization activity"/>
    <property type="evidence" value="ECO:0007669"/>
    <property type="project" value="InterPro"/>
</dbReference>
<evidence type="ECO:0000313" key="13">
    <source>
        <dbReference type="RefSeq" id="XP_006821031.1"/>
    </source>
</evidence>
<dbReference type="InterPro" id="IPR001077">
    <property type="entry name" value="COMT_C"/>
</dbReference>
<dbReference type="InterPro" id="IPR029063">
    <property type="entry name" value="SAM-dependent_MTases_sf"/>
</dbReference>
<proteinExistence type="evidence at transcript level"/>
<dbReference type="SUPFAM" id="SSF46785">
    <property type="entry name" value="Winged helix' DNA-binding domain"/>
    <property type="match status" value="1"/>
</dbReference>
<feature type="active site" description="Proton acceptor" evidence="8">
    <location>
        <position position="254"/>
    </location>
</feature>
<protein>
    <recommendedName>
        <fullName evidence="6">Acetylserotonin O-methyltransferase</fullName>
        <ecNumber evidence="5">2.1.1.4</ecNumber>
    </recommendedName>
    <alternativeName>
        <fullName evidence="7">Hydroxyindole O-methyltransferase</fullName>
    </alternativeName>
</protein>
<evidence type="ECO:0000313" key="12">
    <source>
        <dbReference type="Proteomes" id="UP000694865"/>
    </source>
</evidence>
<feature type="domain" description="O-methyltransferase C-terminal" evidence="9">
    <location>
        <begin position="119"/>
        <end position="326"/>
    </location>
</feature>
<dbReference type="EMBL" id="KU175618">
    <property type="protein sequence ID" value="ALR88563.1"/>
    <property type="molecule type" value="mRNA"/>
</dbReference>
<dbReference type="Proteomes" id="UP000694865">
    <property type="component" value="Unplaced"/>
</dbReference>
<evidence type="ECO:0000256" key="4">
    <source>
        <dbReference type="ARBA" id="ARBA00037645"/>
    </source>
</evidence>
<dbReference type="InterPro" id="IPR036390">
    <property type="entry name" value="WH_DNA-bd_sf"/>
</dbReference>
<dbReference type="Gene3D" id="3.40.50.150">
    <property type="entry name" value="Vaccinia Virus protein VP39"/>
    <property type="match status" value="1"/>
</dbReference>
<dbReference type="GO" id="GO:0017096">
    <property type="term" value="F:acetylserotonin O-methyltransferase activity"/>
    <property type="evidence" value="ECO:0007669"/>
    <property type="project" value="UniProtKB-EC"/>
</dbReference>
<evidence type="ECO:0000256" key="5">
    <source>
        <dbReference type="ARBA" id="ARBA00039116"/>
    </source>
</evidence>
<evidence type="ECO:0000313" key="11">
    <source>
        <dbReference type="EMBL" id="ALR88563.1"/>
    </source>
</evidence>
<evidence type="ECO:0000256" key="3">
    <source>
        <dbReference type="ARBA" id="ARBA00022691"/>
    </source>
</evidence>
<reference evidence="11" key="1">
    <citation type="journal article" date="2015" name="Nature">
        <title>Hemichordate genomes and deuterostome origins.</title>
        <authorList>
            <person name="Simakov O."/>
            <person name="Kawashima T."/>
            <person name="Marletaz F."/>
            <person name="Jenkins J."/>
            <person name="Koyanagi R."/>
            <person name="Mitros T."/>
            <person name="Hisata K."/>
            <person name="Bredeson J."/>
            <person name="Shoguchi E."/>
            <person name="Gyoja F."/>
            <person name="Yue J.X."/>
            <person name="Chen Y.C."/>
            <person name="Freeman R.M.Jr."/>
            <person name="Sasaki A."/>
            <person name="Hikosaka-Katayama T."/>
            <person name="Sato A."/>
            <person name="Fujie M."/>
            <person name="Baughman K.W."/>
            <person name="Levine J."/>
            <person name="Gonzalez P."/>
            <person name="Cameron C."/>
            <person name="Fritzenwanker J.H."/>
            <person name="Pani A.M."/>
            <person name="Goto H."/>
            <person name="Kanda M."/>
            <person name="Arakaki N."/>
            <person name="Yamasaki S."/>
            <person name="Qu J."/>
            <person name="Cree A."/>
            <person name="Ding Y."/>
            <person name="Dinh H.H."/>
            <person name="Dugan S."/>
            <person name="Holder M."/>
            <person name="Jhangiani S.N."/>
            <person name="Kovar C.L."/>
            <person name="Lee S.L."/>
            <person name="Lewis L.R."/>
            <person name="Morton D."/>
            <person name="Nazareth L.V."/>
            <person name="Okwuonu G."/>
            <person name="Santibanez J."/>
            <person name="Chen R."/>
            <person name="Richards S."/>
            <person name="Muzny D.M."/>
            <person name="Gillis A."/>
            <person name="Peshkin L."/>
            <person name="Wu M."/>
            <person name="Humphreys T."/>
            <person name="Su Y.H."/>
            <person name="Putnam N.H."/>
            <person name="Schmutz J."/>
            <person name="Fujiyama A."/>
            <person name="Yu J.K."/>
            <person name="Tagawa K."/>
            <person name="Worley K.C."/>
            <person name="Gibbs R.A."/>
            <person name="Kirschner M.W."/>
            <person name="Lowe C.J."/>
            <person name="Satoh N."/>
            <person name="Rokhsar D.S."/>
            <person name="Gerhart J."/>
        </authorList>
    </citation>
    <scope>NUCLEOTIDE SEQUENCE</scope>
</reference>
<keyword evidence="3" id="KW-0949">S-adenosyl-L-methionine</keyword>
<feature type="domain" description="O-methyltransferase dimerisation" evidence="10">
    <location>
        <begin position="14"/>
        <end position="93"/>
    </location>
</feature>
<dbReference type="SUPFAM" id="SSF53335">
    <property type="entry name" value="S-adenosyl-L-methionine-dependent methyltransferases"/>
    <property type="match status" value="1"/>
</dbReference>